<comment type="caution">
    <text evidence="2">The sequence shown here is derived from an EMBL/GenBank/DDBJ whole genome shotgun (WGS) entry which is preliminary data.</text>
</comment>
<evidence type="ECO:0008006" key="4">
    <source>
        <dbReference type="Google" id="ProtNLM"/>
    </source>
</evidence>
<evidence type="ECO:0000256" key="1">
    <source>
        <dbReference type="SAM" id="Phobius"/>
    </source>
</evidence>
<sequence>MINTTSIIQQQQKLWVIYKNQRVSTLVPPQIIGFSYLDDISAKDIQIFGFGFMAGNIMLNIFLSGIINYLWRALSELSSLTILFMIAIPVQGASQQLSAMVLQLAQLDILPTEAINGYLFEFNEDDQPVNHYFDSVGLSYHNSVRNLGSTFLFLVGWIALLFVISATALIGYQKVYNYLRQKLLWRYPIRFILQQFVTLYLASIINLYQMDDQYDGDMIANSAAIFIFQLCTVNLIVFTLLIVLRVKGLISSTTFTQKFGTLTENLKDKQYSSALFQVEGLFKSMLMMTILVAGRNYPGIQVPLLYFNQSFSRATSFIQNLSSKQQTTSLPLSMNCSFRLHSCSFSFPQTYRM</sequence>
<gene>
    <name evidence="2" type="ORF">FGO68_gene3550</name>
</gene>
<feature type="transmembrane region" description="Helical" evidence="1">
    <location>
        <begin position="191"/>
        <end position="210"/>
    </location>
</feature>
<keyword evidence="1" id="KW-0812">Transmembrane</keyword>
<proteinExistence type="predicted"/>
<feature type="transmembrane region" description="Helical" evidence="1">
    <location>
        <begin position="151"/>
        <end position="170"/>
    </location>
</feature>
<protein>
    <recommendedName>
        <fullName evidence="4">Transmembrane protein</fullName>
    </recommendedName>
</protein>
<organism evidence="2 3">
    <name type="scientific">Halteria grandinella</name>
    <dbReference type="NCBI Taxonomy" id="5974"/>
    <lineage>
        <taxon>Eukaryota</taxon>
        <taxon>Sar</taxon>
        <taxon>Alveolata</taxon>
        <taxon>Ciliophora</taxon>
        <taxon>Intramacronucleata</taxon>
        <taxon>Spirotrichea</taxon>
        <taxon>Stichotrichia</taxon>
        <taxon>Sporadotrichida</taxon>
        <taxon>Halteriidae</taxon>
        <taxon>Halteria</taxon>
    </lineage>
</organism>
<keyword evidence="1" id="KW-0472">Membrane</keyword>
<feature type="transmembrane region" description="Helical" evidence="1">
    <location>
        <begin position="77"/>
        <end position="94"/>
    </location>
</feature>
<feature type="transmembrane region" description="Helical" evidence="1">
    <location>
        <begin position="222"/>
        <end position="244"/>
    </location>
</feature>
<keyword evidence="1" id="KW-1133">Transmembrane helix</keyword>
<name>A0A8J8T992_HALGN</name>
<evidence type="ECO:0000313" key="3">
    <source>
        <dbReference type="Proteomes" id="UP000785679"/>
    </source>
</evidence>
<keyword evidence="3" id="KW-1185">Reference proteome</keyword>
<dbReference type="OrthoDB" id="327895at2759"/>
<reference evidence="2" key="1">
    <citation type="submission" date="2019-06" db="EMBL/GenBank/DDBJ databases">
        <authorList>
            <person name="Zheng W."/>
        </authorList>
    </citation>
    <scope>NUCLEOTIDE SEQUENCE</scope>
    <source>
        <strain evidence="2">QDHG01</strain>
    </source>
</reference>
<feature type="transmembrane region" description="Helical" evidence="1">
    <location>
        <begin position="45"/>
        <end position="70"/>
    </location>
</feature>
<evidence type="ECO:0000313" key="2">
    <source>
        <dbReference type="EMBL" id="TNV86166.1"/>
    </source>
</evidence>
<dbReference type="AlphaFoldDB" id="A0A8J8T992"/>
<accession>A0A8J8T992</accession>
<dbReference type="EMBL" id="RRYP01001260">
    <property type="protein sequence ID" value="TNV86166.1"/>
    <property type="molecule type" value="Genomic_DNA"/>
</dbReference>
<dbReference type="Proteomes" id="UP000785679">
    <property type="component" value="Unassembled WGS sequence"/>
</dbReference>